<organism evidence="3 4">
    <name type="scientific">Phytohabitans maris</name>
    <dbReference type="NCBI Taxonomy" id="3071409"/>
    <lineage>
        <taxon>Bacteria</taxon>
        <taxon>Bacillati</taxon>
        <taxon>Actinomycetota</taxon>
        <taxon>Actinomycetes</taxon>
        <taxon>Micromonosporales</taxon>
        <taxon>Micromonosporaceae</taxon>
    </lineage>
</organism>
<feature type="chain" id="PRO_5047454135" description="Glycoside hydrolase family 5 domain-containing protein" evidence="2">
    <location>
        <begin position="25"/>
        <end position="385"/>
    </location>
</feature>
<keyword evidence="2" id="KW-0732">Signal</keyword>
<keyword evidence="4" id="KW-1185">Reference proteome</keyword>
<dbReference type="InterPro" id="IPR055151">
    <property type="entry name" value="GH113"/>
</dbReference>
<dbReference type="EMBL" id="JAVHUY010000044">
    <property type="protein sequence ID" value="MDQ7909614.1"/>
    <property type="molecule type" value="Genomic_DNA"/>
</dbReference>
<evidence type="ECO:0000313" key="4">
    <source>
        <dbReference type="Proteomes" id="UP001230908"/>
    </source>
</evidence>
<feature type="signal peptide" evidence="2">
    <location>
        <begin position="1"/>
        <end position="24"/>
    </location>
</feature>
<dbReference type="SUPFAM" id="SSF51445">
    <property type="entry name" value="(Trans)glycosidases"/>
    <property type="match status" value="1"/>
</dbReference>
<accession>A0ABU0ZRF7</accession>
<name>A0ABU0ZRF7_9ACTN</name>
<dbReference type="Gene3D" id="3.20.20.80">
    <property type="entry name" value="Glycosidases"/>
    <property type="match status" value="1"/>
</dbReference>
<dbReference type="RefSeq" id="WP_308716873.1">
    <property type="nucleotide sequence ID" value="NZ_JAVHUY010000044.1"/>
</dbReference>
<sequence>MRATVAARCAAALAVLLAAGCSSGEGDPLSRLSQGPPQAGGGQPGASASAGPVVAQVRQPWQPGMRQYGIAVYWENNGDDTDQIVRAKAQKVFDHVVALGANSVSISFSFVMDSAYADAVRMDHPITPSPSRLEVVLDEANKRGLRTAVRPMLNERNLTDDDPDMWRGSIKPENRTKWFASYRDMLVEYAKVAEAAKAATFVVGTELNSMESSTTGWRTVATGVKAVYSGEIDYSANYDRLREDGPAPGITLSVDAYPPLEVGDTASVSRLVEGWNDWLDEARGSGKLSDLVLAEVAIGARSGAYKEPWSPRAKGTLKPEIQQRWFDTACQVMRERDLGGIYFWMINLDTDPKAKPSSESPMDFLGRPGEQNIARCFAKDAKRAG</sequence>
<evidence type="ECO:0000256" key="1">
    <source>
        <dbReference type="SAM" id="MobiDB-lite"/>
    </source>
</evidence>
<dbReference type="InterPro" id="IPR017853">
    <property type="entry name" value="GH"/>
</dbReference>
<evidence type="ECO:0000313" key="3">
    <source>
        <dbReference type="EMBL" id="MDQ7909614.1"/>
    </source>
</evidence>
<proteinExistence type="predicted"/>
<protein>
    <recommendedName>
        <fullName evidence="5">Glycoside hydrolase family 5 domain-containing protein</fullName>
    </recommendedName>
</protein>
<reference evidence="3 4" key="1">
    <citation type="submission" date="2023-08" db="EMBL/GenBank/DDBJ databases">
        <title>Phytohabitans sansha sp. nov., isolated from marine sediment.</title>
        <authorList>
            <person name="Zhao Y."/>
            <person name="Yi K."/>
        </authorList>
    </citation>
    <scope>NUCLEOTIDE SEQUENCE [LARGE SCALE GENOMIC DNA]</scope>
    <source>
        <strain evidence="3 4">ZYX-F-186</strain>
    </source>
</reference>
<feature type="region of interest" description="Disordered" evidence="1">
    <location>
        <begin position="27"/>
        <end position="54"/>
    </location>
</feature>
<evidence type="ECO:0000256" key="2">
    <source>
        <dbReference type="SAM" id="SignalP"/>
    </source>
</evidence>
<dbReference type="Proteomes" id="UP001230908">
    <property type="component" value="Unassembled WGS sequence"/>
</dbReference>
<dbReference type="CDD" id="cd19608">
    <property type="entry name" value="GH113_mannanase-like"/>
    <property type="match status" value="1"/>
</dbReference>
<comment type="caution">
    <text evidence="3">The sequence shown here is derived from an EMBL/GenBank/DDBJ whole genome shotgun (WGS) entry which is preliminary data.</text>
</comment>
<dbReference type="PROSITE" id="PS51257">
    <property type="entry name" value="PROKAR_LIPOPROTEIN"/>
    <property type="match status" value="1"/>
</dbReference>
<evidence type="ECO:0008006" key="5">
    <source>
        <dbReference type="Google" id="ProtNLM"/>
    </source>
</evidence>
<gene>
    <name evidence="3" type="ORF">RB614_34350</name>
</gene>
<dbReference type="Pfam" id="PF22612">
    <property type="entry name" value="GH113"/>
    <property type="match status" value="1"/>
</dbReference>